<accession>A0ABQ0LWE2</accession>
<organism evidence="2 3">
    <name type="scientific">Mycena chlorophos</name>
    <name type="common">Agaric fungus</name>
    <name type="synonym">Agaricus chlorophos</name>
    <dbReference type="NCBI Taxonomy" id="658473"/>
    <lineage>
        <taxon>Eukaryota</taxon>
        <taxon>Fungi</taxon>
        <taxon>Dikarya</taxon>
        <taxon>Basidiomycota</taxon>
        <taxon>Agaricomycotina</taxon>
        <taxon>Agaricomycetes</taxon>
        <taxon>Agaricomycetidae</taxon>
        <taxon>Agaricales</taxon>
        <taxon>Marasmiineae</taxon>
        <taxon>Mycenaceae</taxon>
        <taxon>Mycena</taxon>
    </lineage>
</organism>
<feature type="compositionally biased region" description="Basic residues" evidence="1">
    <location>
        <begin position="29"/>
        <end position="42"/>
    </location>
</feature>
<dbReference type="EMBL" id="DF848599">
    <property type="protein sequence ID" value="GAT54266.1"/>
    <property type="molecule type" value="Genomic_DNA"/>
</dbReference>
<evidence type="ECO:0000313" key="2">
    <source>
        <dbReference type="EMBL" id="GAT54266.1"/>
    </source>
</evidence>
<feature type="region of interest" description="Disordered" evidence="1">
    <location>
        <begin position="1"/>
        <end position="130"/>
    </location>
</feature>
<evidence type="ECO:0000313" key="3">
    <source>
        <dbReference type="Proteomes" id="UP000815677"/>
    </source>
</evidence>
<keyword evidence="3" id="KW-1185">Reference proteome</keyword>
<reference evidence="2" key="1">
    <citation type="submission" date="2014-09" db="EMBL/GenBank/DDBJ databases">
        <title>Genome sequence of the luminous mushroom Mycena chlorophos for searching fungal bioluminescence genes.</title>
        <authorList>
            <person name="Tanaka Y."/>
            <person name="Kasuga D."/>
            <person name="Oba Y."/>
            <person name="Hase S."/>
            <person name="Sato K."/>
            <person name="Oba Y."/>
            <person name="Sakakibara Y."/>
        </authorList>
    </citation>
    <scope>NUCLEOTIDE SEQUENCE</scope>
</reference>
<name>A0ABQ0LWE2_MYCCL</name>
<gene>
    <name evidence="2" type="ORF">MCHLO_11134</name>
</gene>
<feature type="compositionally biased region" description="Polar residues" evidence="1">
    <location>
        <begin position="111"/>
        <end position="128"/>
    </location>
</feature>
<protein>
    <submittedName>
        <fullName evidence="2">Uncharacterized protein</fullName>
    </submittedName>
</protein>
<feature type="compositionally biased region" description="Acidic residues" evidence="1">
    <location>
        <begin position="202"/>
        <end position="212"/>
    </location>
</feature>
<dbReference type="Proteomes" id="UP000815677">
    <property type="component" value="Unassembled WGS sequence"/>
</dbReference>
<proteinExistence type="predicted"/>
<evidence type="ECO:0000256" key="1">
    <source>
        <dbReference type="SAM" id="MobiDB-lite"/>
    </source>
</evidence>
<sequence length="247" mass="26402">MADNITFEHYAGPPESAPAQLDGNGNPVRRGRGRPKGSKNKRKADVESHPAPVMPPSDTSDAPTPAQARKKQRRSASDHAAATNSESGIEVSPMEVDITGTSRSSGDRMNIAQTTLPPASPTIGSSKETPLPAPLVAAMSAAAANPRAVQGVVDRARLHTQHHSAAKSMQPPLPSLPAGPTLDLVDDVEDDNNSSTFISEGLGEEDEPDEEGQQPPKVEYPTWFNAFLEQIREELQHDLTDTLQKKI</sequence>
<feature type="region of interest" description="Disordered" evidence="1">
    <location>
        <begin position="159"/>
        <end position="219"/>
    </location>
</feature>